<dbReference type="InterPro" id="IPR045097">
    <property type="entry name" value="Thymidate_synth/dCMP_Mease"/>
</dbReference>
<evidence type="ECO:0000259" key="8">
    <source>
        <dbReference type="PROSITE" id="PS51330"/>
    </source>
</evidence>
<evidence type="ECO:0000256" key="3">
    <source>
        <dbReference type="ARBA" id="ARBA00022679"/>
    </source>
</evidence>
<dbReference type="SUPFAM" id="SSF55831">
    <property type="entry name" value="Thymidylate synthase/dCMP hydroxymethylase"/>
    <property type="match status" value="1"/>
</dbReference>
<keyword evidence="4" id="KW-0521">NADP</keyword>
<name>A0ABQ7N578_BRACM</name>
<dbReference type="PROSITE" id="PS00075">
    <property type="entry name" value="DHFR_1"/>
    <property type="match status" value="1"/>
</dbReference>
<dbReference type="InterPro" id="IPR024072">
    <property type="entry name" value="DHFR-like_dom_sf"/>
</dbReference>
<evidence type="ECO:0000313" key="10">
    <source>
        <dbReference type="Proteomes" id="UP000823674"/>
    </source>
</evidence>
<evidence type="ECO:0000313" key="9">
    <source>
        <dbReference type="EMBL" id="KAG5404909.1"/>
    </source>
</evidence>
<evidence type="ECO:0000256" key="1">
    <source>
        <dbReference type="ARBA" id="ARBA00022563"/>
    </source>
</evidence>
<comment type="function">
    <text evidence="6">Bifunctional enzyme. Involved in de novo dTMP biosynthesis. Key enzyme in folate metabolism. Can play two different roles depending on the source of dihydrofolate: de novo synthesis of tetrahydrofolate or recycling of the dihydrofolate released as one of the end products of the TS catalyzed reaction. Catalyzes an essential reaction for de novo glycine and purine synthesis, DNA precursor synthesis, and for the conversion of dUMP to dTMP.</text>
</comment>
<feature type="domain" description="DHFR" evidence="8">
    <location>
        <begin position="10"/>
        <end position="188"/>
    </location>
</feature>
<keyword evidence="3" id="KW-0808">Transferase</keyword>
<dbReference type="CDD" id="cd00209">
    <property type="entry name" value="DHFR"/>
    <property type="match status" value="1"/>
</dbReference>
<dbReference type="EMBL" id="JADBGQ010000003">
    <property type="protein sequence ID" value="KAG5404909.1"/>
    <property type="molecule type" value="Genomic_DNA"/>
</dbReference>
<reference evidence="9 10" key="1">
    <citation type="submission" date="2021-03" db="EMBL/GenBank/DDBJ databases">
        <authorList>
            <person name="King G.J."/>
            <person name="Bancroft I."/>
            <person name="Baten A."/>
            <person name="Bloomfield J."/>
            <person name="Borpatragohain P."/>
            <person name="He Z."/>
            <person name="Irish N."/>
            <person name="Irwin J."/>
            <person name="Liu K."/>
            <person name="Mauleon R.P."/>
            <person name="Moore J."/>
            <person name="Morris R."/>
            <person name="Ostergaard L."/>
            <person name="Wang B."/>
            <person name="Wells R."/>
        </authorList>
    </citation>
    <scope>NUCLEOTIDE SEQUENCE [LARGE SCALE GENOMIC DNA]</scope>
    <source>
        <strain evidence="9">R-o-18</strain>
        <tissue evidence="9">Leaf</tissue>
    </source>
</reference>
<keyword evidence="1" id="KW-0554">One-carbon metabolism</keyword>
<evidence type="ECO:0000256" key="6">
    <source>
        <dbReference type="ARBA" id="ARBA00024992"/>
    </source>
</evidence>
<comment type="caution">
    <text evidence="9">The sequence shown here is derived from an EMBL/GenBank/DDBJ whole genome shotgun (WGS) entry which is preliminary data.</text>
</comment>
<sequence length="510" mass="57462">MEAQNAQRRSYQVVIAATRDMGIGIDMKLPWDLPNEFQFFQDVTSRTSDPRKRNATIMGRKSWEATPLEFRPLPDRLNVVLTRSNCHSIPTDDDNVMVCGSMESALELLAKPPYSFSIEKVFFIGGGELLRHYMNAPSCDAIHLTEVDITVPCDTFAPRVDTCLYHPWYSSLPVVENGIRYCFNTYVRRKDLIFGSGVEAEQYSFLPKMVFERHEEFGYLNLVQNIISNGDMNDNNTLLSKFGCQKVFWVGVVEEILQLISGSTYPKEKGINHIWESDKAKEYLDSFGVNATEEDGDHPLLTGLYWSYSDASQEFNQISDVINKIKNNPHDRGITLSACKLSISPCQTFAQFYVANGELSCQIYQSSTEASLGIPFSIAAYSLLTCIMAHVCDVVAGDFIHLIGDAHVNTSHTKAIQRQLQISPKPFPEEMGTQNTQTDNQPTATLPTTSCKKHVNDDNATFLANLKDRFTELVNTPMDEHKTCFKNTMDKVLSQFSISPKDDAPKKLTR</sequence>
<dbReference type="InterPro" id="IPR001796">
    <property type="entry name" value="DHFR_dom"/>
</dbReference>
<dbReference type="Gene3D" id="3.30.572.10">
    <property type="entry name" value="Thymidylate synthase/dCMP hydroxymethylase domain"/>
    <property type="match status" value="1"/>
</dbReference>
<dbReference type="PROSITE" id="PS51330">
    <property type="entry name" value="DHFR_2"/>
    <property type="match status" value="1"/>
</dbReference>
<keyword evidence="2" id="KW-0489">Methyltransferase</keyword>
<dbReference type="PANTHER" id="PTHR11548:SF10">
    <property type="entry name" value="BIFUNCTIONAL DIHYDROFOLATE REDUCTASE-THYMIDYLATE SYNTHASE"/>
    <property type="match status" value="1"/>
</dbReference>
<dbReference type="InterPro" id="IPR023451">
    <property type="entry name" value="Thymidate_synth/dCMP_Mease_dom"/>
</dbReference>
<dbReference type="Pfam" id="PF00186">
    <property type="entry name" value="DHFR_1"/>
    <property type="match status" value="1"/>
</dbReference>
<accession>A0ABQ7N578</accession>
<evidence type="ECO:0000256" key="2">
    <source>
        <dbReference type="ARBA" id="ARBA00022603"/>
    </source>
</evidence>
<dbReference type="NCBIfam" id="TIGR03284">
    <property type="entry name" value="thym_sym"/>
    <property type="match status" value="1"/>
</dbReference>
<dbReference type="CDD" id="cd00351">
    <property type="entry name" value="TS_Pyrimidine_HMase"/>
    <property type="match status" value="1"/>
</dbReference>
<proteinExistence type="predicted"/>
<keyword evidence="5" id="KW-0560">Oxidoreductase</keyword>
<dbReference type="Gene3D" id="3.40.430.10">
    <property type="entry name" value="Dihydrofolate Reductase, subunit A"/>
    <property type="match status" value="1"/>
</dbReference>
<dbReference type="InterPro" id="IPR017925">
    <property type="entry name" value="DHFR_CS"/>
</dbReference>
<dbReference type="InterPro" id="IPR036926">
    <property type="entry name" value="Thymidate_synth/dCMP_Mease_sf"/>
</dbReference>
<evidence type="ECO:0000256" key="4">
    <source>
        <dbReference type="ARBA" id="ARBA00022857"/>
    </source>
</evidence>
<keyword evidence="10" id="KW-1185">Reference proteome</keyword>
<dbReference type="InterPro" id="IPR000398">
    <property type="entry name" value="Thymidylate_synthase"/>
</dbReference>
<gene>
    <name evidence="9" type="primary">A03p028650.1_BraROA</name>
    <name evidence="9" type="ORF">IGI04_011028</name>
</gene>
<dbReference type="PANTHER" id="PTHR11548">
    <property type="entry name" value="THYMIDYLATE SYNTHASE 1"/>
    <property type="match status" value="1"/>
</dbReference>
<dbReference type="Pfam" id="PF00303">
    <property type="entry name" value="Thymidylat_synt"/>
    <property type="match status" value="1"/>
</dbReference>
<organism evidence="9 10">
    <name type="scientific">Brassica rapa subsp. trilocularis</name>
    <dbReference type="NCBI Taxonomy" id="1813537"/>
    <lineage>
        <taxon>Eukaryota</taxon>
        <taxon>Viridiplantae</taxon>
        <taxon>Streptophyta</taxon>
        <taxon>Embryophyta</taxon>
        <taxon>Tracheophyta</taxon>
        <taxon>Spermatophyta</taxon>
        <taxon>Magnoliopsida</taxon>
        <taxon>eudicotyledons</taxon>
        <taxon>Gunneridae</taxon>
        <taxon>Pentapetalae</taxon>
        <taxon>rosids</taxon>
        <taxon>malvids</taxon>
        <taxon>Brassicales</taxon>
        <taxon>Brassicaceae</taxon>
        <taxon>Brassiceae</taxon>
        <taxon>Brassica</taxon>
    </lineage>
</organism>
<evidence type="ECO:0000256" key="5">
    <source>
        <dbReference type="ARBA" id="ARBA00023002"/>
    </source>
</evidence>
<dbReference type="PRINTS" id="PR00108">
    <property type="entry name" value="THYMDSNTHASE"/>
</dbReference>
<protein>
    <recommendedName>
        <fullName evidence="8">DHFR domain-containing protein</fullName>
    </recommendedName>
</protein>
<feature type="region of interest" description="Disordered" evidence="7">
    <location>
        <begin position="425"/>
        <end position="450"/>
    </location>
</feature>
<dbReference type="Proteomes" id="UP000823674">
    <property type="component" value="Chromosome A03"/>
</dbReference>
<dbReference type="SUPFAM" id="SSF53597">
    <property type="entry name" value="Dihydrofolate reductase-like"/>
    <property type="match status" value="1"/>
</dbReference>
<evidence type="ECO:0000256" key="7">
    <source>
        <dbReference type="SAM" id="MobiDB-lite"/>
    </source>
</evidence>
<feature type="compositionally biased region" description="Polar residues" evidence="7">
    <location>
        <begin position="432"/>
        <end position="450"/>
    </location>
</feature>